<evidence type="ECO:0000256" key="6">
    <source>
        <dbReference type="ARBA" id="ARBA00022960"/>
    </source>
</evidence>
<feature type="domain" description="L,D-TPase catalytic" evidence="10">
    <location>
        <begin position="147"/>
        <end position="276"/>
    </location>
</feature>
<dbReference type="GO" id="GO:0018104">
    <property type="term" value="P:peptidoglycan-protein cross-linking"/>
    <property type="evidence" value="ECO:0007669"/>
    <property type="project" value="TreeGrafter"/>
</dbReference>
<dbReference type="GO" id="GO:0071972">
    <property type="term" value="F:peptidoglycan L,D-transpeptidase activity"/>
    <property type="evidence" value="ECO:0007669"/>
    <property type="project" value="TreeGrafter"/>
</dbReference>
<dbReference type="AlphaFoldDB" id="A0A5B2W1G7"/>
<evidence type="ECO:0000256" key="1">
    <source>
        <dbReference type="ARBA" id="ARBA00004752"/>
    </source>
</evidence>
<dbReference type="PROSITE" id="PS52029">
    <property type="entry name" value="LD_TPASE"/>
    <property type="match status" value="1"/>
</dbReference>
<evidence type="ECO:0000256" key="5">
    <source>
        <dbReference type="ARBA" id="ARBA00022801"/>
    </source>
</evidence>
<dbReference type="PANTHER" id="PTHR30582:SF24">
    <property type="entry name" value="L,D-TRANSPEPTIDASE ERFK_SRFK-RELATED"/>
    <property type="match status" value="1"/>
</dbReference>
<evidence type="ECO:0000256" key="2">
    <source>
        <dbReference type="ARBA" id="ARBA00005992"/>
    </source>
</evidence>
<evidence type="ECO:0000313" key="12">
    <source>
        <dbReference type="Proteomes" id="UP000323142"/>
    </source>
</evidence>
<comment type="caution">
    <text evidence="11">The sequence shown here is derived from an EMBL/GenBank/DDBJ whole genome shotgun (WGS) entry which is preliminary data.</text>
</comment>
<proteinExistence type="inferred from homology"/>
<keyword evidence="6 9" id="KW-0133">Cell shape</keyword>
<keyword evidence="3" id="KW-0328">Glycosyltransferase</keyword>
<dbReference type="UniPathway" id="UPA00219"/>
<evidence type="ECO:0000313" key="11">
    <source>
        <dbReference type="EMBL" id="KAA2244307.1"/>
    </source>
</evidence>
<accession>A0A5B2W1G7</accession>
<keyword evidence="12" id="KW-1185">Reference proteome</keyword>
<dbReference type="InterPro" id="IPR050979">
    <property type="entry name" value="LD-transpeptidase"/>
</dbReference>
<dbReference type="InterPro" id="IPR038063">
    <property type="entry name" value="Transpep_catalytic_dom"/>
</dbReference>
<gene>
    <name evidence="11" type="ORF">F0L46_00525</name>
</gene>
<dbReference type="InterPro" id="IPR005490">
    <property type="entry name" value="LD_TPept_cat_dom"/>
</dbReference>
<evidence type="ECO:0000256" key="8">
    <source>
        <dbReference type="ARBA" id="ARBA00023316"/>
    </source>
</evidence>
<evidence type="ECO:0000256" key="4">
    <source>
        <dbReference type="ARBA" id="ARBA00022679"/>
    </source>
</evidence>
<feature type="active site" description="Nucleophile" evidence="9">
    <location>
        <position position="252"/>
    </location>
</feature>
<dbReference type="Gene3D" id="2.40.440.10">
    <property type="entry name" value="L,D-transpeptidase catalytic domain-like"/>
    <property type="match status" value="1"/>
</dbReference>
<reference evidence="11 12" key="1">
    <citation type="submission" date="2019-09" db="EMBL/GenBank/DDBJ databases">
        <title>Salinarimonas rosea gen. nov., sp. nov., a new member of the a-2 subgroup of the Proteobacteria.</title>
        <authorList>
            <person name="Liu J."/>
        </authorList>
    </citation>
    <scope>NUCLEOTIDE SEQUENCE [LARGE SCALE GENOMIC DNA]</scope>
    <source>
        <strain evidence="11 12">BN140002</strain>
    </source>
</reference>
<name>A0A5B2W1G7_9HYPH</name>
<dbReference type="GO" id="GO:0016757">
    <property type="term" value="F:glycosyltransferase activity"/>
    <property type="evidence" value="ECO:0007669"/>
    <property type="project" value="UniProtKB-KW"/>
</dbReference>
<dbReference type="Proteomes" id="UP000323142">
    <property type="component" value="Unassembled WGS sequence"/>
</dbReference>
<evidence type="ECO:0000256" key="3">
    <source>
        <dbReference type="ARBA" id="ARBA00022676"/>
    </source>
</evidence>
<dbReference type="Pfam" id="PF03734">
    <property type="entry name" value="YkuD"/>
    <property type="match status" value="1"/>
</dbReference>
<dbReference type="OrthoDB" id="8446117at2"/>
<dbReference type="GO" id="GO:0071555">
    <property type="term" value="P:cell wall organization"/>
    <property type="evidence" value="ECO:0007669"/>
    <property type="project" value="UniProtKB-UniRule"/>
</dbReference>
<dbReference type="RefSeq" id="WP_149815074.1">
    <property type="nucleotide sequence ID" value="NZ_VUOA01000002.1"/>
</dbReference>
<dbReference type="EMBL" id="VUOA01000002">
    <property type="protein sequence ID" value="KAA2244307.1"/>
    <property type="molecule type" value="Genomic_DNA"/>
</dbReference>
<sequence length="276" mass="29996">MSRLLTTGLVLAGIAAAGDARSQALANEPPAPIEQALEPAATGTLRRPAPAPAPQSSGLGGGFLELLLTGRDPTTGARALRPEPMVPTALVPPMPRPLEASPPRERIMRTPQIANVPADQGVHRAVREVEPRFRRQVVDYDGPHAPGTIVVDTPNRFLYLVQADGRALRYGIGVGRPGFSWAGLKSVSMKREWPDWRPPEQMLKRRPDLPRYMAGGRDNPLGARALYLGSSLYRIHGTNEPWSIGQAVSSGCIRMTNEDVIDLYDRVRVGARVFVI</sequence>
<keyword evidence="8 9" id="KW-0961">Cell wall biogenesis/degradation</keyword>
<feature type="active site" description="Proton donor/acceptor" evidence="9">
    <location>
        <position position="236"/>
    </location>
</feature>
<comment type="similarity">
    <text evidence="2">Belongs to the YkuD family.</text>
</comment>
<dbReference type="GO" id="GO:0005576">
    <property type="term" value="C:extracellular region"/>
    <property type="evidence" value="ECO:0007669"/>
    <property type="project" value="TreeGrafter"/>
</dbReference>
<organism evidence="11 12">
    <name type="scientific">Salinarimonas soli</name>
    <dbReference type="NCBI Taxonomy" id="1638099"/>
    <lineage>
        <taxon>Bacteria</taxon>
        <taxon>Pseudomonadati</taxon>
        <taxon>Pseudomonadota</taxon>
        <taxon>Alphaproteobacteria</taxon>
        <taxon>Hyphomicrobiales</taxon>
        <taxon>Salinarimonadaceae</taxon>
        <taxon>Salinarimonas</taxon>
    </lineage>
</organism>
<evidence type="ECO:0000259" key="10">
    <source>
        <dbReference type="PROSITE" id="PS52029"/>
    </source>
</evidence>
<keyword evidence="5" id="KW-0378">Hydrolase</keyword>
<protein>
    <submittedName>
        <fullName evidence="11">L,D-transpeptidase family protein</fullName>
    </submittedName>
</protein>
<keyword evidence="4" id="KW-0808">Transferase</keyword>
<evidence type="ECO:0000256" key="7">
    <source>
        <dbReference type="ARBA" id="ARBA00022984"/>
    </source>
</evidence>
<dbReference type="SUPFAM" id="SSF141523">
    <property type="entry name" value="L,D-transpeptidase catalytic domain-like"/>
    <property type="match status" value="1"/>
</dbReference>
<comment type="pathway">
    <text evidence="1 9">Cell wall biogenesis; peptidoglycan biosynthesis.</text>
</comment>
<dbReference type="GO" id="GO:0008360">
    <property type="term" value="P:regulation of cell shape"/>
    <property type="evidence" value="ECO:0007669"/>
    <property type="project" value="UniProtKB-UniRule"/>
</dbReference>
<dbReference type="FunFam" id="2.40.440.10:FF:000002">
    <property type="entry name" value="L,D-transpeptidase ErfK/SrfK"/>
    <property type="match status" value="1"/>
</dbReference>
<reference evidence="11 12" key="2">
    <citation type="submission" date="2019-09" db="EMBL/GenBank/DDBJ databases">
        <authorList>
            <person name="Jin C."/>
        </authorList>
    </citation>
    <scope>NUCLEOTIDE SEQUENCE [LARGE SCALE GENOMIC DNA]</scope>
    <source>
        <strain evidence="11 12">BN140002</strain>
    </source>
</reference>
<keyword evidence="7 9" id="KW-0573">Peptidoglycan synthesis</keyword>
<dbReference type="CDD" id="cd16913">
    <property type="entry name" value="YkuD_like"/>
    <property type="match status" value="1"/>
</dbReference>
<dbReference type="PANTHER" id="PTHR30582">
    <property type="entry name" value="L,D-TRANSPEPTIDASE"/>
    <property type="match status" value="1"/>
</dbReference>
<evidence type="ECO:0000256" key="9">
    <source>
        <dbReference type="PROSITE-ProRule" id="PRU01373"/>
    </source>
</evidence>